<feature type="region of interest" description="Disordered" evidence="1">
    <location>
        <begin position="114"/>
        <end position="135"/>
    </location>
</feature>
<evidence type="ECO:0000313" key="2">
    <source>
        <dbReference type="EMBL" id="QCE01237.1"/>
    </source>
</evidence>
<reference evidence="2 3" key="1">
    <citation type="submission" date="2019-04" db="EMBL/GenBank/DDBJ databases">
        <title>An improved genome assembly and genetic linkage map for asparagus bean, Vigna unguiculata ssp. sesquipedialis.</title>
        <authorList>
            <person name="Xia Q."/>
            <person name="Zhang R."/>
            <person name="Dong Y."/>
        </authorList>
    </citation>
    <scope>NUCLEOTIDE SEQUENCE [LARGE SCALE GENOMIC DNA]</scope>
    <source>
        <tissue evidence="2">Leaf</tissue>
    </source>
</reference>
<gene>
    <name evidence="2" type="ORF">DEO72_LG7g2532</name>
</gene>
<keyword evidence="3" id="KW-1185">Reference proteome</keyword>
<dbReference type="EMBL" id="CP039351">
    <property type="protein sequence ID" value="QCE01237.1"/>
    <property type="molecule type" value="Genomic_DNA"/>
</dbReference>
<proteinExistence type="predicted"/>
<protein>
    <submittedName>
        <fullName evidence="2">Uncharacterized protein</fullName>
    </submittedName>
</protein>
<dbReference type="AlphaFoldDB" id="A0A4D6MMM6"/>
<name>A0A4D6MMM6_VIGUN</name>
<organism evidence="2 3">
    <name type="scientific">Vigna unguiculata</name>
    <name type="common">Cowpea</name>
    <dbReference type="NCBI Taxonomy" id="3917"/>
    <lineage>
        <taxon>Eukaryota</taxon>
        <taxon>Viridiplantae</taxon>
        <taxon>Streptophyta</taxon>
        <taxon>Embryophyta</taxon>
        <taxon>Tracheophyta</taxon>
        <taxon>Spermatophyta</taxon>
        <taxon>Magnoliopsida</taxon>
        <taxon>eudicotyledons</taxon>
        <taxon>Gunneridae</taxon>
        <taxon>Pentapetalae</taxon>
        <taxon>rosids</taxon>
        <taxon>fabids</taxon>
        <taxon>Fabales</taxon>
        <taxon>Fabaceae</taxon>
        <taxon>Papilionoideae</taxon>
        <taxon>50 kb inversion clade</taxon>
        <taxon>NPAAA clade</taxon>
        <taxon>indigoferoid/millettioid clade</taxon>
        <taxon>Phaseoleae</taxon>
        <taxon>Vigna</taxon>
    </lineage>
</organism>
<dbReference type="Proteomes" id="UP000501690">
    <property type="component" value="Linkage Group LG7"/>
</dbReference>
<feature type="compositionally biased region" description="Acidic residues" evidence="1">
    <location>
        <begin position="124"/>
        <end position="135"/>
    </location>
</feature>
<sequence length="135" mass="15524">MEWYINHAIRYISPPQSSSDDDIFFICSTTLILVVWSTEFSTTSFSTIHGCITTNVFTYSIQVPYTYNMFPQQLDTFYGPTQNVFATSSSTAPSAYPTSSEKYYRPTMLPQMVKDINQRQQHEDNDDDDPVQSLQ</sequence>
<evidence type="ECO:0000256" key="1">
    <source>
        <dbReference type="SAM" id="MobiDB-lite"/>
    </source>
</evidence>
<evidence type="ECO:0000313" key="3">
    <source>
        <dbReference type="Proteomes" id="UP000501690"/>
    </source>
</evidence>
<accession>A0A4D6MMM6</accession>